<keyword evidence="7" id="KW-1185">Reference proteome</keyword>
<dbReference type="Proteomes" id="UP001239019">
    <property type="component" value="Unassembled WGS sequence"/>
</dbReference>
<evidence type="ECO:0000256" key="4">
    <source>
        <dbReference type="ARBA" id="ARBA00023186"/>
    </source>
</evidence>
<evidence type="ECO:0000256" key="3">
    <source>
        <dbReference type="ARBA" id="ARBA00022795"/>
    </source>
</evidence>
<proteinExistence type="predicted"/>
<keyword evidence="2" id="KW-0963">Cytoplasm</keyword>
<keyword evidence="3" id="KW-1005">Bacterial flagellum biogenesis</keyword>
<evidence type="ECO:0000256" key="2">
    <source>
        <dbReference type="ARBA" id="ARBA00022490"/>
    </source>
</evidence>
<gene>
    <name evidence="6" type="ORF">RBH19_01165</name>
</gene>
<protein>
    <recommendedName>
        <fullName evidence="5">Flagellar protein FliT</fullName>
    </recommendedName>
</protein>
<keyword evidence="6" id="KW-0969">Cilium</keyword>
<evidence type="ECO:0000313" key="6">
    <source>
        <dbReference type="EMBL" id="MDQ2068480.1"/>
    </source>
</evidence>
<keyword evidence="6" id="KW-0282">Flagellum</keyword>
<keyword evidence="6" id="KW-0966">Cell projection</keyword>
<dbReference type="EMBL" id="JAVDDT010000001">
    <property type="protein sequence ID" value="MDQ2068480.1"/>
    <property type="molecule type" value="Genomic_DNA"/>
</dbReference>
<sequence>MAAVFEQEWLERLPLPRRALLERVAELQTEIAEAAAGGDWVRTSELERQRAGKLHQLYRNLDSLSGEEGEALAEVTRRLIEEDRALVDRVARERDRLGVELGSLRRGQRAVDAYTRHAEG</sequence>
<comment type="subcellular location">
    <subcellularLocation>
        <location evidence="1">Cytoplasm</location>
        <location evidence="1">Cytosol</location>
    </subcellularLocation>
</comment>
<accession>A0ABU0W394</accession>
<dbReference type="Gene3D" id="1.20.58.380">
    <property type="entry name" value="Flagellar protein flit"/>
    <property type="match status" value="1"/>
</dbReference>
<organism evidence="6 7">
    <name type="scientific">Natronospira bacteriovora</name>
    <dbReference type="NCBI Taxonomy" id="3069753"/>
    <lineage>
        <taxon>Bacteria</taxon>
        <taxon>Pseudomonadati</taxon>
        <taxon>Pseudomonadota</taxon>
        <taxon>Gammaproteobacteria</taxon>
        <taxon>Natronospirales</taxon>
        <taxon>Natronospiraceae</taxon>
        <taxon>Natronospira</taxon>
    </lineage>
</organism>
<dbReference type="InterPro" id="IPR008622">
    <property type="entry name" value="FliT"/>
</dbReference>
<dbReference type="RefSeq" id="WP_306726967.1">
    <property type="nucleotide sequence ID" value="NZ_JAVDDT010000001.1"/>
</dbReference>
<evidence type="ECO:0000313" key="7">
    <source>
        <dbReference type="Proteomes" id="UP001239019"/>
    </source>
</evidence>
<name>A0ABU0W394_9GAMM</name>
<comment type="caution">
    <text evidence="6">The sequence shown here is derived from an EMBL/GenBank/DDBJ whole genome shotgun (WGS) entry which is preliminary data.</text>
</comment>
<evidence type="ECO:0000256" key="5">
    <source>
        <dbReference type="ARBA" id="ARBA00093797"/>
    </source>
</evidence>
<dbReference type="Pfam" id="PF05400">
    <property type="entry name" value="FliT"/>
    <property type="match status" value="1"/>
</dbReference>
<reference evidence="6 7" key="1">
    <citation type="submission" date="2023-08" db="EMBL/GenBank/DDBJ databases">
        <title>Whole-genome sequencing of halo(alkali)philic microorganisms from hypersaline lakes.</title>
        <authorList>
            <person name="Sorokin D.Y."/>
            <person name="Abbas B."/>
            <person name="Merkel A.Y."/>
        </authorList>
    </citation>
    <scope>NUCLEOTIDE SEQUENCE [LARGE SCALE GENOMIC DNA]</scope>
    <source>
        <strain evidence="6 7">AB-CW4</strain>
    </source>
</reference>
<evidence type="ECO:0000256" key="1">
    <source>
        <dbReference type="ARBA" id="ARBA00004514"/>
    </source>
</evidence>
<keyword evidence="4" id="KW-0143">Chaperone</keyword>